<dbReference type="Proteomes" id="UP001165060">
    <property type="component" value="Unassembled WGS sequence"/>
</dbReference>
<keyword evidence="3" id="KW-0808">Transferase</keyword>
<name>A0ABQ6N5A2_9STRA</name>
<dbReference type="PANTHER" id="PTHR32057:SF14">
    <property type="entry name" value="PROTEIN ADENYLYLTRANSFERASE SELO, MITOCHONDRIAL"/>
    <property type="match status" value="1"/>
</dbReference>
<evidence type="ECO:0000256" key="1">
    <source>
        <dbReference type="ARBA" id="ARBA00001946"/>
    </source>
</evidence>
<evidence type="ECO:0000256" key="4">
    <source>
        <dbReference type="ARBA" id="ARBA00022695"/>
    </source>
</evidence>
<keyword evidence="5" id="KW-0479">Metal-binding</keyword>
<dbReference type="EMBL" id="BRYB01002208">
    <property type="protein sequence ID" value="GMI41277.1"/>
    <property type="molecule type" value="Genomic_DNA"/>
</dbReference>
<keyword evidence="7" id="KW-0067">ATP-binding</keyword>
<dbReference type="PANTHER" id="PTHR32057">
    <property type="entry name" value="PROTEIN ADENYLYLTRANSFERASE SELO, MITOCHONDRIAL"/>
    <property type="match status" value="1"/>
</dbReference>
<evidence type="ECO:0000313" key="10">
    <source>
        <dbReference type="EMBL" id="GMI41277.1"/>
    </source>
</evidence>
<gene>
    <name evidence="10" type="ORF">TeGR_g4025</name>
</gene>
<evidence type="ECO:0000313" key="11">
    <source>
        <dbReference type="Proteomes" id="UP001165060"/>
    </source>
</evidence>
<keyword evidence="8" id="KW-0460">Magnesium</keyword>
<proteinExistence type="inferred from homology"/>
<evidence type="ECO:0000256" key="8">
    <source>
        <dbReference type="ARBA" id="ARBA00022842"/>
    </source>
</evidence>
<comment type="similarity">
    <text evidence="2">Belongs to the SELO family.</text>
</comment>
<reference evidence="10 11" key="1">
    <citation type="journal article" date="2023" name="Commun. Biol.">
        <title>Genome analysis of Parmales, the sister group of diatoms, reveals the evolutionary specialization of diatoms from phago-mixotrophs to photoautotrophs.</title>
        <authorList>
            <person name="Ban H."/>
            <person name="Sato S."/>
            <person name="Yoshikawa S."/>
            <person name="Yamada K."/>
            <person name="Nakamura Y."/>
            <person name="Ichinomiya M."/>
            <person name="Sato N."/>
            <person name="Blanc-Mathieu R."/>
            <person name="Endo H."/>
            <person name="Kuwata A."/>
            <person name="Ogata H."/>
        </authorList>
    </citation>
    <scope>NUCLEOTIDE SEQUENCE [LARGE SCALE GENOMIC DNA]</scope>
</reference>
<evidence type="ECO:0000256" key="7">
    <source>
        <dbReference type="ARBA" id="ARBA00022840"/>
    </source>
</evidence>
<evidence type="ECO:0000256" key="2">
    <source>
        <dbReference type="ARBA" id="ARBA00009747"/>
    </source>
</evidence>
<dbReference type="Pfam" id="PF02696">
    <property type="entry name" value="SelO"/>
    <property type="match status" value="1"/>
</dbReference>
<evidence type="ECO:0000256" key="6">
    <source>
        <dbReference type="ARBA" id="ARBA00022741"/>
    </source>
</evidence>
<sequence length="499" mass="54912">MRLLSLSPSSPSSFPASFSSLPKTATASVYGCHCGGDYFGQLGDGRCATVLEPSSASSRFEIQLKGAGQTPFSRGFDGRAALRGCVREMLGSEGLAGLGVPTQRVLCIVGTGEVIDRPWYDPSSSSAPSKSKFPPNHMIKERAAVLTRFASSFLRFGHFELHHLRSERELLRQLIAHAVEVEFPELGGLPWDAQIEGILEGAIDRQAFLVAQWLRVGYVEGNMNSDNTSLSGGTLDLGPFSFMERYDRDFQPFTSDRSGMFAYANQPRALAVSLQVFARALLSELEGGGGDALLGEVAVRFGERFREHYLEVRRAKLGLALWRGAEDESLWRELEALLQDTRGGVDWTVFWRLLSVVPNEQLGRLSLADIRDAFYADDDGGGMPLEEMISRENAEGWAAWLAKYGERVVDEGGAGRQQMLRANPAVIPRNWMMRDAYGAASGDPGGKAEDGDFGPCEELMRVLEDPYIGVEEQEGQVDERWFQRTPKEYVGVPGLSFLS</sequence>
<comment type="cofactor">
    <cofactor evidence="1">
        <name>Mg(2+)</name>
        <dbReference type="ChEBI" id="CHEBI:18420"/>
    </cofactor>
</comment>
<organism evidence="10 11">
    <name type="scientific">Tetraparma gracilis</name>
    <dbReference type="NCBI Taxonomy" id="2962635"/>
    <lineage>
        <taxon>Eukaryota</taxon>
        <taxon>Sar</taxon>
        <taxon>Stramenopiles</taxon>
        <taxon>Ochrophyta</taxon>
        <taxon>Bolidophyceae</taxon>
        <taxon>Parmales</taxon>
        <taxon>Triparmaceae</taxon>
        <taxon>Tetraparma</taxon>
    </lineage>
</organism>
<keyword evidence="6" id="KW-0547">Nucleotide-binding</keyword>
<evidence type="ECO:0000256" key="3">
    <source>
        <dbReference type="ARBA" id="ARBA00022679"/>
    </source>
</evidence>
<accession>A0ABQ6N5A2</accession>
<dbReference type="InterPro" id="IPR003846">
    <property type="entry name" value="SelO"/>
</dbReference>
<protein>
    <recommendedName>
        <fullName evidence="9">Selenoprotein O</fullName>
    </recommendedName>
</protein>
<comment type="caution">
    <text evidence="10">The sequence shown here is derived from an EMBL/GenBank/DDBJ whole genome shotgun (WGS) entry which is preliminary data.</text>
</comment>
<keyword evidence="11" id="KW-1185">Reference proteome</keyword>
<keyword evidence="4" id="KW-0548">Nucleotidyltransferase</keyword>
<evidence type="ECO:0000256" key="5">
    <source>
        <dbReference type="ARBA" id="ARBA00022723"/>
    </source>
</evidence>
<evidence type="ECO:0000256" key="9">
    <source>
        <dbReference type="ARBA" id="ARBA00031547"/>
    </source>
</evidence>